<reference evidence="1" key="2">
    <citation type="journal article" date="2015" name="Data Brief">
        <title>Shoot transcriptome of the giant reed, Arundo donax.</title>
        <authorList>
            <person name="Barrero R.A."/>
            <person name="Guerrero F.D."/>
            <person name="Moolhuijzen P."/>
            <person name="Goolsby J.A."/>
            <person name="Tidwell J."/>
            <person name="Bellgard S.E."/>
            <person name="Bellgard M.I."/>
        </authorList>
    </citation>
    <scope>NUCLEOTIDE SEQUENCE</scope>
    <source>
        <tissue evidence="1">Shoot tissue taken approximately 20 cm above the soil surface</tissue>
    </source>
</reference>
<dbReference type="EMBL" id="GBRH01211993">
    <property type="protein sequence ID" value="JAD85902.1"/>
    <property type="molecule type" value="Transcribed_RNA"/>
</dbReference>
<organism evidence="1">
    <name type="scientific">Arundo donax</name>
    <name type="common">Giant reed</name>
    <name type="synonym">Donax arundinaceus</name>
    <dbReference type="NCBI Taxonomy" id="35708"/>
    <lineage>
        <taxon>Eukaryota</taxon>
        <taxon>Viridiplantae</taxon>
        <taxon>Streptophyta</taxon>
        <taxon>Embryophyta</taxon>
        <taxon>Tracheophyta</taxon>
        <taxon>Spermatophyta</taxon>
        <taxon>Magnoliopsida</taxon>
        <taxon>Liliopsida</taxon>
        <taxon>Poales</taxon>
        <taxon>Poaceae</taxon>
        <taxon>PACMAD clade</taxon>
        <taxon>Arundinoideae</taxon>
        <taxon>Arundineae</taxon>
        <taxon>Arundo</taxon>
    </lineage>
</organism>
<reference evidence="1" key="1">
    <citation type="submission" date="2014-09" db="EMBL/GenBank/DDBJ databases">
        <authorList>
            <person name="Magalhaes I.L.F."/>
            <person name="Oliveira U."/>
            <person name="Santos F.R."/>
            <person name="Vidigal T.H.D.A."/>
            <person name="Brescovit A.D."/>
            <person name="Santos A.J."/>
        </authorList>
    </citation>
    <scope>NUCLEOTIDE SEQUENCE</scope>
    <source>
        <tissue evidence="1">Shoot tissue taken approximately 20 cm above the soil surface</tissue>
    </source>
</reference>
<accession>A0A0A9DQ49</accession>
<dbReference type="AlphaFoldDB" id="A0A0A9DQ49"/>
<protein>
    <submittedName>
        <fullName evidence="1">Uncharacterized protein</fullName>
    </submittedName>
</protein>
<proteinExistence type="predicted"/>
<name>A0A0A9DQ49_ARUDO</name>
<evidence type="ECO:0000313" key="1">
    <source>
        <dbReference type="EMBL" id="JAD85902.1"/>
    </source>
</evidence>
<sequence>MSTQIKCSSEQKILPQISLREKKLAPNTKQRIPRLRPNMLT</sequence>